<evidence type="ECO:0000313" key="2">
    <source>
        <dbReference type="EMBL" id="OAT30049.1"/>
    </source>
</evidence>
<sequence>MNIAQPINIDKNEPAAIVNNPIADDHRQRCFWEVIYDEKIDLNKFKKIDLAAVNDIRDNGDHLKHYVININTPVDLQDPAKPNTKRLIIKDAIFDICDFLGNNENQKITFKKCTFRKVYFGHSTFNDVNFEECTFNETSFSLSRFNRCAFNEKCKYKKISISGGKTVFEDTNIVSADFIQNAYKYATETYCKERKLNKYDQEYRMYSSLVKLSRNIITSVSQIGDDDIYYNAIKTLFKLRIKEKESKIKLDSNQIGTEIKNRKNTVKIVKDFFKLAWNKLHCLLFPIEKIILSSFGFINGWGNSFIRCIGFGILILISYTIIYTYQAWISPTSVNDIINLLFENYMKSVDITLLVGYTKYYKSDDSLFHQFLLQSNMLLGLVWYGVSLPTLINKISMARI</sequence>
<feature type="transmembrane region" description="Helical" evidence="1">
    <location>
        <begin position="371"/>
        <end position="392"/>
    </location>
</feature>
<evidence type="ECO:0008006" key="4">
    <source>
        <dbReference type="Google" id="ProtNLM"/>
    </source>
</evidence>
<protein>
    <recommendedName>
        <fullName evidence="4">Pentapeptide repeat-containing protein</fullName>
    </recommendedName>
</protein>
<dbReference type="Gene3D" id="2.160.20.80">
    <property type="entry name" value="E3 ubiquitin-protein ligase SopA"/>
    <property type="match status" value="1"/>
</dbReference>
<dbReference type="Proteomes" id="UP000078407">
    <property type="component" value="Unassembled WGS sequence"/>
</dbReference>
<evidence type="ECO:0000313" key="3">
    <source>
        <dbReference type="Proteomes" id="UP000078407"/>
    </source>
</evidence>
<evidence type="ECO:0000256" key="1">
    <source>
        <dbReference type="SAM" id="Phobius"/>
    </source>
</evidence>
<feature type="transmembrane region" description="Helical" evidence="1">
    <location>
        <begin position="305"/>
        <end position="325"/>
    </location>
</feature>
<reference evidence="2 3" key="1">
    <citation type="submission" date="2016-04" db="EMBL/GenBank/DDBJ databases">
        <title>ATOL: Assembling a taxonomically balanced genome-scale reconstruction of the evolutionary history of the Enterobacteriaceae.</title>
        <authorList>
            <person name="Plunkett G.III."/>
            <person name="Neeno-Eckwall E.C."/>
            <person name="Glasner J.D."/>
            <person name="Perna N.T."/>
        </authorList>
    </citation>
    <scope>NUCLEOTIDE SEQUENCE [LARGE SCALE GENOMIC DNA]</scope>
    <source>
        <strain evidence="2 3">ATCC 51602</strain>
    </source>
</reference>
<name>A0ABX2WB68_9ENTR</name>
<dbReference type="SUPFAM" id="SSF141571">
    <property type="entry name" value="Pentapeptide repeat-like"/>
    <property type="match status" value="1"/>
</dbReference>
<accession>A0ABX2WB68</accession>
<dbReference type="InterPro" id="IPR001646">
    <property type="entry name" value="5peptide_repeat"/>
</dbReference>
<keyword evidence="3" id="KW-1185">Reference proteome</keyword>
<proteinExistence type="predicted"/>
<organism evidence="2 3">
    <name type="scientific">Buttiauxella ferragutiae ATCC 51602</name>
    <dbReference type="NCBI Taxonomy" id="1354252"/>
    <lineage>
        <taxon>Bacteria</taxon>
        <taxon>Pseudomonadati</taxon>
        <taxon>Pseudomonadota</taxon>
        <taxon>Gammaproteobacteria</taxon>
        <taxon>Enterobacterales</taxon>
        <taxon>Enterobacteriaceae</taxon>
        <taxon>Buttiauxella</taxon>
    </lineage>
</organism>
<dbReference type="RefSeq" id="WP_064542719.1">
    <property type="nucleotide sequence ID" value="NZ_LXEQ01000023.1"/>
</dbReference>
<keyword evidence="1" id="KW-0812">Transmembrane</keyword>
<keyword evidence="1" id="KW-0472">Membrane</keyword>
<gene>
    <name evidence="2" type="ORF">M976_01169</name>
</gene>
<keyword evidence="1" id="KW-1133">Transmembrane helix</keyword>
<dbReference type="Pfam" id="PF13576">
    <property type="entry name" value="Pentapeptide_3"/>
    <property type="match status" value="1"/>
</dbReference>
<dbReference type="EMBL" id="LXEQ01000023">
    <property type="protein sequence ID" value="OAT30049.1"/>
    <property type="molecule type" value="Genomic_DNA"/>
</dbReference>
<comment type="caution">
    <text evidence="2">The sequence shown here is derived from an EMBL/GenBank/DDBJ whole genome shotgun (WGS) entry which is preliminary data.</text>
</comment>